<evidence type="ECO:0000256" key="1">
    <source>
        <dbReference type="SAM" id="MobiDB-lite"/>
    </source>
</evidence>
<name>A0A916WZ40_9SPHN</name>
<protein>
    <submittedName>
        <fullName evidence="2">Uncharacterized protein</fullName>
    </submittedName>
</protein>
<dbReference type="Proteomes" id="UP000623067">
    <property type="component" value="Unassembled WGS sequence"/>
</dbReference>
<evidence type="ECO:0000313" key="3">
    <source>
        <dbReference type="Proteomes" id="UP000623067"/>
    </source>
</evidence>
<feature type="compositionally biased region" description="Basic and acidic residues" evidence="1">
    <location>
        <begin position="67"/>
        <end position="77"/>
    </location>
</feature>
<evidence type="ECO:0000313" key="2">
    <source>
        <dbReference type="EMBL" id="GGB41979.1"/>
    </source>
</evidence>
<gene>
    <name evidence="2" type="ORF">GCM10011380_34250</name>
</gene>
<comment type="caution">
    <text evidence="2">The sequence shown here is derived from an EMBL/GenBank/DDBJ whole genome shotgun (WGS) entry which is preliminary data.</text>
</comment>
<dbReference type="AlphaFoldDB" id="A0A916WZ40"/>
<feature type="region of interest" description="Disordered" evidence="1">
    <location>
        <begin position="50"/>
        <end position="77"/>
    </location>
</feature>
<reference evidence="2" key="2">
    <citation type="submission" date="2020-09" db="EMBL/GenBank/DDBJ databases">
        <authorList>
            <person name="Sun Q."/>
            <person name="Zhou Y."/>
        </authorList>
    </citation>
    <scope>NUCLEOTIDE SEQUENCE</scope>
    <source>
        <strain evidence="2">CGMCC 1.15330</strain>
    </source>
</reference>
<accession>A0A916WZ40</accession>
<proteinExistence type="predicted"/>
<organism evidence="2 3">
    <name type="scientific">Sphingomonas metalli</name>
    <dbReference type="NCBI Taxonomy" id="1779358"/>
    <lineage>
        <taxon>Bacteria</taxon>
        <taxon>Pseudomonadati</taxon>
        <taxon>Pseudomonadota</taxon>
        <taxon>Alphaproteobacteria</taxon>
        <taxon>Sphingomonadales</taxon>
        <taxon>Sphingomonadaceae</taxon>
        <taxon>Sphingomonas</taxon>
    </lineage>
</organism>
<dbReference type="EMBL" id="BMIH01000006">
    <property type="protein sequence ID" value="GGB41979.1"/>
    <property type="molecule type" value="Genomic_DNA"/>
</dbReference>
<keyword evidence="3" id="KW-1185">Reference proteome</keyword>
<sequence length="77" mass="8535">MTRGEVLRYTACLHERRPVRIVDDADGAAELRLHLLRPFLATGATRVAMHQDGTCSESPRRGSARQRGGEKAKAIHI</sequence>
<reference evidence="2" key="1">
    <citation type="journal article" date="2014" name="Int. J. Syst. Evol. Microbiol.">
        <title>Complete genome sequence of Corynebacterium casei LMG S-19264T (=DSM 44701T), isolated from a smear-ripened cheese.</title>
        <authorList>
            <consortium name="US DOE Joint Genome Institute (JGI-PGF)"/>
            <person name="Walter F."/>
            <person name="Albersmeier A."/>
            <person name="Kalinowski J."/>
            <person name="Ruckert C."/>
        </authorList>
    </citation>
    <scope>NUCLEOTIDE SEQUENCE</scope>
    <source>
        <strain evidence="2">CGMCC 1.15330</strain>
    </source>
</reference>